<keyword evidence="2" id="KW-1185">Reference proteome</keyword>
<gene>
    <name evidence="1" type="ORF">SAMN05421670_2039</name>
</gene>
<dbReference type="AlphaFoldDB" id="A0A1I5YJE5"/>
<name>A0A1I5YJE5_9BACI</name>
<reference evidence="2" key="1">
    <citation type="submission" date="2016-10" db="EMBL/GenBank/DDBJ databases">
        <authorList>
            <person name="Varghese N."/>
            <person name="Submissions S."/>
        </authorList>
    </citation>
    <scope>NUCLEOTIDE SEQUENCE [LARGE SCALE GENOMIC DNA]</scope>
    <source>
        <strain evidence="2">DSM 11706</strain>
    </source>
</reference>
<protein>
    <submittedName>
        <fullName evidence="1">Putative motility protein</fullName>
    </submittedName>
</protein>
<dbReference type="RefSeq" id="WP_093536785.1">
    <property type="nucleotide sequence ID" value="NZ_CP183885.1"/>
</dbReference>
<accession>A0A1I5YJE5</accession>
<proteinExistence type="predicted"/>
<dbReference type="InterPro" id="IPR025906">
    <property type="entry name" value="YjfB_motility"/>
</dbReference>
<dbReference type="OrthoDB" id="2942186at2"/>
<dbReference type="STRING" id="126156.SAMN05421670_2039"/>
<dbReference type="Pfam" id="PF14070">
    <property type="entry name" value="YjfB_motility"/>
    <property type="match status" value="1"/>
</dbReference>
<evidence type="ECO:0000313" key="1">
    <source>
        <dbReference type="EMBL" id="SFQ44321.1"/>
    </source>
</evidence>
<dbReference type="EMBL" id="FOXU01000003">
    <property type="protein sequence ID" value="SFQ44321.1"/>
    <property type="molecule type" value="Genomic_DNA"/>
</dbReference>
<evidence type="ECO:0000313" key="2">
    <source>
        <dbReference type="Proteomes" id="UP000198734"/>
    </source>
</evidence>
<dbReference type="Proteomes" id="UP000198734">
    <property type="component" value="Unassembled WGS sequence"/>
</dbReference>
<sequence length="59" mass="6344">MDINSIMSSNLLQLQQTVQMSVLRNAMNMETVAAIGMLEGMSQSAATHPHKGTVVDIQA</sequence>
<organism evidence="1 2">
    <name type="scientific">Psychrobacillus psychrotolerans</name>
    <dbReference type="NCBI Taxonomy" id="126156"/>
    <lineage>
        <taxon>Bacteria</taxon>
        <taxon>Bacillati</taxon>
        <taxon>Bacillota</taxon>
        <taxon>Bacilli</taxon>
        <taxon>Bacillales</taxon>
        <taxon>Bacillaceae</taxon>
        <taxon>Psychrobacillus</taxon>
    </lineage>
</organism>